<name>A0A2T5IJ60_9LACT</name>
<keyword evidence="2" id="KW-1185">Reference proteome</keyword>
<reference evidence="1 2" key="1">
    <citation type="submission" date="2018-04" db="EMBL/GenBank/DDBJ databases">
        <title>Genomic Encyclopedia of Archaeal and Bacterial Type Strains, Phase II (KMG-II): from individual species to whole genera.</title>
        <authorList>
            <person name="Goeker M."/>
        </authorList>
    </citation>
    <scope>NUCLEOTIDE SEQUENCE [LARGE SCALE GENOMIC DNA]</scope>
    <source>
        <strain evidence="1 2">DSM 18806</strain>
    </source>
</reference>
<dbReference type="AlphaFoldDB" id="A0A2T5IJ60"/>
<dbReference type="RefSeq" id="WP_146161825.1">
    <property type="nucleotide sequence ID" value="NZ_QAOM01000012.1"/>
</dbReference>
<organism evidence="1 2">
    <name type="scientific">Trichococcus patagoniensis</name>
    <dbReference type="NCBI Taxonomy" id="382641"/>
    <lineage>
        <taxon>Bacteria</taxon>
        <taxon>Bacillati</taxon>
        <taxon>Bacillota</taxon>
        <taxon>Bacilli</taxon>
        <taxon>Lactobacillales</taxon>
        <taxon>Carnobacteriaceae</taxon>
        <taxon>Trichococcus</taxon>
    </lineage>
</organism>
<dbReference type="Proteomes" id="UP000244161">
    <property type="component" value="Unassembled WGS sequence"/>
</dbReference>
<dbReference type="OrthoDB" id="2167623at2"/>
<dbReference type="EMBL" id="QAOM01000012">
    <property type="protein sequence ID" value="PTQ83848.1"/>
    <property type="molecule type" value="Genomic_DNA"/>
</dbReference>
<proteinExistence type="predicted"/>
<comment type="caution">
    <text evidence="1">The sequence shown here is derived from an EMBL/GenBank/DDBJ whole genome shotgun (WGS) entry which is preliminary data.</text>
</comment>
<accession>A0A2T5IJ60</accession>
<sequence>MMIKENIVAGTIMVTNEAGATFFLVNTENESYSLPSVNLSEGGKSPLGSIMEVLLAHVDIESESLRLLDLTNMRGNGKNMPLFVFDSLEKPSDLDSLLNEPGKFAWKKSSEISEILTDLELDSVPIYH</sequence>
<protein>
    <submittedName>
        <fullName evidence="1">Uncharacterized protein</fullName>
    </submittedName>
</protein>
<evidence type="ECO:0000313" key="1">
    <source>
        <dbReference type="EMBL" id="PTQ83848.1"/>
    </source>
</evidence>
<gene>
    <name evidence="1" type="ORF">C8U37_112118</name>
</gene>
<evidence type="ECO:0000313" key="2">
    <source>
        <dbReference type="Proteomes" id="UP000244161"/>
    </source>
</evidence>